<evidence type="ECO:0000313" key="4">
    <source>
        <dbReference type="Proteomes" id="UP001353858"/>
    </source>
</evidence>
<evidence type="ECO:0000256" key="1">
    <source>
        <dbReference type="SAM" id="MobiDB-lite"/>
    </source>
</evidence>
<keyword evidence="4" id="KW-1185">Reference proteome</keyword>
<proteinExistence type="predicted"/>
<reference evidence="4" key="1">
    <citation type="submission" date="2023-01" db="EMBL/GenBank/DDBJ databases">
        <title>Key to firefly adult light organ development and bioluminescence: homeobox transcription factors regulate luciferase expression and transportation to peroxisome.</title>
        <authorList>
            <person name="Fu X."/>
        </authorList>
    </citation>
    <scope>NUCLEOTIDE SEQUENCE [LARGE SCALE GENOMIC DNA]</scope>
</reference>
<dbReference type="InterPro" id="IPR007889">
    <property type="entry name" value="HTH_Psq"/>
</dbReference>
<dbReference type="GO" id="GO:0003677">
    <property type="term" value="F:DNA binding"/>
    <property type="evidence" value="ECO:0007669"/>
    <property type="project" value="InterPro"/>
</dbReference>
<dbReference type="Pfam" id="PF05225">
    <property type="entry name" value="HTH_psq"/>
    <property type="match status" value="1"/>
</dbReference>
<accession>A0AAN7PEK8</accession>
<feature type="compositionally biased region" description="Low complexity" evidence="1">
    <location>
        <begin position="97"/>
        <end position="113"/>
    </location>
</feature>
<dbReference type="Proteomes" id="UP001353858">
    <property type="component" value="Unassembled WGS sequence"/>
</dbReference>
<dbReference type="EMBL" id="JARPUR010000002">
    <property type="protein sequence ID" value="KAK4881186.1"/>
    <property type="molecule type" value="Genomic_DNA"/>
</dbReference>
<feature type="region of interest" description="Disordered" evidence="1">
    <location>
        <begin position="96"/>
        <end position="118"/>
    </location>
</feature>
<name>A0AAN7PEK8_9COLE</name>
<organism evidence="3 4">
    <name type="scientific">Aquatica leii</name>
    <dbReference type="NCBI Taxonomy" id="1421715"/>
    <lineage>
        <taxon>Eukaryota</taxon>
        <taxon>Metazoa</taxon>
        <taxon>Ecdysozoa</taxon>
        <taxon>Arthropoda</taxon>
        <taxon>Hexapoda</taxon>
        <taxon>Insecta</taxon>
        <taxon>Pterygota</taxon>
        <taxon>Neoptera</taxon>
        <taxon>Endopterygota</taxon>
        <taxon>Coleoptera</taxon>
        <taxon>Polyphaga</taxon>
        <taxon>Elateriformia</taxon>
        <taxon>Elateroidea</taxon>
        <taxon>Lampyridae</taxon>
        <taxon>Luciolinae</taxon>
        <taxon>Aquatica</taxon>
    </lineage>
</organism>
<protein>
    <recommendedName>
        <fullName evidence="2">HTH psq-type domain-containing protein</fullName>
    </recommendedName>
</protein>
<evidence type="ECO:0000313" key="3">
    <source>
        <dbReference type="EMBL" id="KAK4881186.1"/>
    </source>
</evidence>
<feature type="domain" description="HTH psq-type" evidence="2">
    <location>
        <begin position="23"/>
        <end position="47"/>
    </location>
</feature>
<comment type="caution">
    <text evidence="3">The sequence shown here is derived from an EMBL/GenBank/DDBJ whole genome shotgun (WGS) entry which is preliminary data.</text>
</comment>
<gene>
    <name evidence="3" type="ORF">RN001_004505</name>
</gene>
<evidence type="ECO:0000259" key="2">
    <source>
        <dbReference type="Pfam" id="PF05225"/>
    </source>
</evidence>
<sequence>MVRNRVRKTTIGQFDEHIMFETVKSTLSGGLSIRKAASRFNISRYTIFILEHAEPRSSIDFQSFKDNDDSSIGDTTNKHIDEEQLEEYVIDEGVLQSIPASQPSSNSSSVYSSSKKRKTQINTDNVMVETSNVLKAINHTITTTKKNNTNNDDDTVLANFVISKLKKISQDDVRLEVEEQMTQCLYEGIKKCTRSNVE</sequence>
<dbReference type="AlphaFoldDB" id="A0AAN7PEK8"/>